<keyword evidence="1" id="KW-1133">Transmembrane helix</keyword>
<accession>A0A9P7ASM1</accession>
<evidence type="ECO:0000313" key="3">
    <source>
        <dbReference type="Proteomes" id="UP000719766"/>
    </source>
</evidence>
<evidence type="ECO:0000256" key="1">
    <source>
        <dbReference type="SAM" id="Phobius"/>
    </source>
</evidence>
<dbReference type="RefSeq" id="XP_041160472.1">
    <property type="nucleotide sequence ID" value="XM_041300118.1"/>
</dbReference>
<organism evidence="2 3">
    <name type="scientific">Suillus plorans</name>
    <dbReference type="NCBI Taxonomy" id="116603"/>
    <lineage>
        <taxon>Eukaryota</taxon>
        <taxon>Fungi</taxon>
        <taxon>Dikarya</taxon>
        <taxon>Basidiomycota</taxon>
        <taxon>Agaricomycotina</taxon>
        <taxon>Agaricomycetes</taxon>
        <taxon>Agaricomycetidae</taxon>
        <taxon>Boletales</taxon>
        <taxon>Suillineae</taxon>
        <taxon>Suillaceae</taxon>
        <taxon>Suillus</taxon>
    </lineage>
</organism>
<evidence type="ECO:0000313" key="2">
    <source>
        <dbReference type="EMBL" id="KAG1794244.1"/>
    </source>
</evidence>
<dbReference type="AlphaFoldDB" id="A0A9P7ASM1"/>
<reference evidence="2" key="1">
    <citation type="journal article" date="2020" name="New Phytol.">
        <title>Comparative genomics reveals dynamic genome evolution in host specialist ectomycorrhizal fungi.</title>
        <authorList>
            <person name="Lofgren L.A."/>
            <person name="Nguyen N.H."/>
            <person name="Vilgalys R."/>
            <person name="Ruytinx J."/>
            <person name="Liao H.L."/>
            <person name="Branco S."/>
            <person name="Kuo A."/>
            <person name="LaButti K."/>
            <person name="Lipzen A."/>
            <person name="Andreopoulos W."/>
            <person name="Pangilinan J."/>
            <person name="Riley R."/>
            <person name="Hundley H."/>
            <person name="Na H."/>
            <person name="Barry K."/>
            <person name="Grigoriev I.V."/>
            <person name="Stajich J.E."/>
            <person name="Kennedy P.G."/>
        </authorList>
    </citation>
    <scope>NUCLEOTIDE SEQUENCE</scope>
    <source>
        <strain evidence="2">S12</strain>
    </source>
</reference>
<comment type="caution">
    <text evidence="2">The sequence shown here is derived from an EMBL/GenBank/DDBJ whole genome shotgun (WGS) entry which is preliminary data.</text>
</comment>
<gene>
    <name evidence="2" type="ORF">HD556DRAFT_1308292</name>
</gene>
<keyword evidence="3" id="KW-1185">Reference proteome</keyword>
<sequence length="177" mass="20594">MPHWVVKSMKALDMYSPPLSSLRVLSFRSESSRYQPTERPEEIRLESRYLESRTSHNQRGGQEVILQLQVVKGSATVISRPLYQLWLITGALSKRFDSAPELLIAGVPYRDWCLQLWALGFWWSALDVPVMFYIASFTVECKARMERAPPFLSCIIYLSLFYLGFFNSDCIFWTCNF</sequence>
<dbReference type="GeneID" id="64593882"/>
<name>A0A9P7ASM1_9AGAM</name>
<keyword evidence="1" id="KW-0812">Transmembrane</keyword>
<feature type="transmembrane region" description="Helical" evidence="1">
    <location>
        <begin position="116"/>
        <end position="139"/>
    </location>
</feature>
<dbReference type="EMBL" id="JABBWE010000027">
    <property type="protein sequence ID" value="KAG1794244.1"/>
    <property type="molecule type" value="Genomic_DNA"/>
</dbReference>
<proteinExistence type="predicted"/>
<dbReference type="Proteomes" id="UP000719766">
    <property type="component" value="Unassembled WGS sequence"/>
</dbReference>
<protein>
    <submittedName>
        <fullName evidence="2">Uncharacterized protein</fullName>
    </submittedName>
</protein>
<keyword evidence="1" id="KW-0472">Membrane</keyword>
<feature type="transmembrane region" description="Helical" evidence="1">
    <location>
        <begin position="151"/>
        <end position="174"/>
    </location>
</feature>